<dbReference type="EMBL" id="KZ293416">
    <property type="protein sequence ID" value="PBK77498.1"/>
    <property type="molecule type" value="Genomic_DNA"/>
</dbReference>
<gene>
    <name evidence="1" type="ORF">ARMSODRAFT_286635</name>
</gene>
<dbReference type="Proteomes" id="UP000218334">
    <property type="component" value="Unassembled WGS sequence"/>
</dbReference>
<keyword evidence="2" id="KW-1185">Reference proteome</keyword>
<organism evidence="1 2">
    <name type="scientific">Armillaria solidipes</name>
    <dbReference type="NCBI Taxonomy" id="1076256"/>
    <lineage>
        <taxon>Eukaryota</taxon>
        <taxon>Fungi</taxon>
        <taxon>Dikarya</taxon>
        <taxon>Basidiomycota</taxon>
        <taxon>Agaricomycotina</taxon>
        <taxon>Agaricomycetes</taxon>
        <taxon>Agaricomycetidae</taxon>
        <taxon>Agaricales</taxon>
        <taxon>Marasmiineae</taxon>
        <taxon>Physalacriaceae</taxon>
        <taxon>Armillaria</taxon>
    </lineage>
</organism>
<dbReference type="AlphaFoldDB" id="A0A2H3CGG9"/>
<evidence type="ECO:0000313" key="1">
    <source>
        <dbReference type="EMBL" id="PBK77498.1"/>
    </source>
</evidence>
<accession>A0A2H3CGG9</accession>
<name>A0A2H3CGG9_9AGAR</name>
<sequence length="116" mass="13648">MLPNYQRCMSASVVTCWLNETQDQDPRQEAGGSSSLERRKRLPTTLERASRNLFETSQVKVTTSNTLTVHELLKWRRLMLSMPRRWTFLNGHSPYCRALIHLFCLFWIKNSFNQAN</sequence>
<reference evidence="2" key="1">
    <citation type="journal article" date="2017" name="Nat. Ecol. Evol.">
        <title>Genome expansion and lineage-specific genetic innovations in the forest pathogenic fungi Armillaria.</title>
        <authorList>
            <person name="Sipos G."/>
            <person name="Prasanna A.N."/>
            <person name="Walter M.C."/>
            <person name="O'Connor E."/>
            <person name="Balint B."/>
            <person name="Krizsan K."/>
            <person name="Kiss B."/>
            <person name="Hess J."/>
            <person name="Varga T."/>
            <person name="Slot J."/>
            <person name="Riley R."/>
            <person name="Boka B."/>
            <person name="Rigling D."/>
            <person name="Barry K."/>
            <person name="Lee J."/>
            <person name="Mihaltcheva S."/>
            <person name="LaButti K."/>
            <person name="Lipzen A."/>
            <person name="Waldron R."/>
            <person name="Moloney N.M."/>
            <person name="Sperisen C."/>
            <person name="Kredics L."/>
            <person name="Vagvoelgyi C."/>
            <person name="Patrignani A."/>
            <person name="Fitzpatrick D."/>
            <person name="Nagy I."/>
            <person name="Doyle S."/>
            <person name="Anderson J.B."/>
            <person name="Grigoriev I.V."/>
            <person name="Gueldener U."/>
            <person name="Muensterkoetter M."/>
            <person name="Nagy L.G."/>
        </authorList>
    </citation>
    <scope>NUCLEOTIDE SEQUENCE [LARGE SCALE GENOMIC DNA]</scope>
    <source>
        <strain evidence="2">28-4</strain>
    </source>
</reference>
<evidence type="ECO:0000313" key="2">
    <source>
        <dbReference type="Proteomes" id="UP000218334"/>
    </source>
</evidence>
<protein>
    <submittedName>
        <fullName evidence="1">Uncharacterized protein</fullName>
    </submittedName>
</protein>
<proteinExistence type="predicted"/>